<reference evidence="2 3" key="1">
    <citation type="journal article" date="2015" name="BMC Genomics">
        <title>Genome mining reveals unlocked bioactive potential of marine Gram-negative bacteria.</title>
        <authorList>
            <person name="Machado H."/>
            <person name="Sonnenschein E.C."/>
            <person name="Melchiorsen J."/>
            <person name="Gram L."/>
        </authorList>
    </citation>
    <scope>NUCLEOTIDE SEQUENCE [LARGE SCALE GENOMIC DNA]</scope>
    <source>
        <strain evidence="2 3">S2471</strain>
    </source>
</reference>
<comment type="caution">
    <text evidence="2">The sequence shown here is derived from an EMBL/GenBank/DDBJ whole genome shotgun (WGS) entry which is preliminary data.</text>
</comment>
<sequence>MLIEPDWRVLTVGDGDLSFSLSLSKQLKPGHLCASIYDDEATLRSKYQQHALDELRAQNVPVLTEFDVNNQRSWAALEGRQFDAVIFQFPLIPAFTSKQAFDAQTLSTNTLNRRLLRNFVDFSHRFALDSSGPMLALVTSKDVKPYCEWNLEGSLCDGLDYQYLGQSDFNINAFEGYRIRNVDRDKHVKDTSGITYYWSAKPHARLRQSLNQPPYLTHNHCAMCRAGPFLSEQDKQAHWGSKKHAMMHKHEQDWLAYLKQH</sequence>
<dbReference type="EMBL" id="JXYA01000040">
    <property type="protein sequence ID" value="KJZ07215.1"/>
    <property type="molecule type" value="Genomic_DNA"/>
</dbReference>
<dbReference type="InterPro" id="IPR019446">
    <property type="entry name" value="BMT5-like"/>
</dbReference>
<dbReference type="RefSeq" id="WP_046006050.1">
    <property type="nucleotide sequence ID" value="NZ_JXYA01000040.1"/>
</dbReference>
<dbReference type="AlphaFoldDB" id="A0A0F4QIX4"/>
<name>A0A0F4QIX4_9GAMM</name>
<proteinExistence type="predicted"/>
<dbReference type="OrthoDB" id="6116173at2"/>
<dbReference type="GO" id="GO:0070475">
    <property type="term" value="P:rRNA base methylation"/>
    <property type="evidence" value="ECO:0007669"/>
    <property type="project" value="InterPro"/>
</dbReference>
<gene>
    <name evidence="2" type="ORF">TW77_16335</name>
</gene>
<dbReference type="GO" id="GO:0070042">
    <property type="term" value="F:rRNA (uridine-N3-)-methyltransferase activity"/>
    <property type="evidence" value="ECO:0007669"/>
    <property type="project" value="InterPro"/>
</dbReference>
<protein>
    <recommendedName>
        <fullName evidence="1">25S rRNA (uridine-N(3))-methyltransferase BMT5-like domain-containing protein</fullName>
    </recommendedName>
</protein>
<accession>A0A0F4QIX4</accession>
<keyword evidence="3" id="KW-1185">Reference proteome</keyword>
<dbReference type="Proteomes" id="UP000033452">
    <property type="component" value="Unassembled WGS sequence"/>
</dbReference>
<evidence type="ECO:0000313" key="2">
    <source>
        <dbReference type="EMBL" id="KJZ07215.1"/>
    </source>
</evidence>
<dbReference type="Pfam" id="PF10354">
    <property type="entry name" value="BMT5-like"/>
    <property type="match status" value="1"/>
</dbReference>
<feature type="domain" description="25S rRNA (uridine-N(3))-methyltransferase BMT5-like" evidence="1">
    <location>
        <begin position="10"/>
        <end position="180"/>
    </location>
</feature>
<organism evidence="2 3">
    <name type="scientific">Pseudoalteromonas rubra</name>
    <dbReference type="NCBI Taxonomy" id="43658"/>
    <lineage>
        <taxon>Bacteria</taxon>
        <taxon>Pseudomonadati</taxon>
        <taxon>Pseudomonadota</taxon>
        <taxon>Gammaproteobacteria</taxon>
        <taxon>Alteromonadales</taxon>
        <taxon>Pseudoalteromonadaceae</taxon>
        <taxon>Pseudoalteromonas</taxon>
    </lineage>
</organism>
<evidence type="ECO:0000259" key="1">
    <source>
        <dbReference type="Pfam" id="PF10354"/>
    </source>
</evidence>
<dbReference type="PATRIC" id="fig|43658.5.peg.3448"/>
<evidence type="ECO:0000313" key="3">
    <source>
        <dbReference type="Proteomes" id="UP000033452"/>
    </source>
</evidence>